<keyword evidence="2" id="KW-0732">Signal</keyword>
<feature type="domain" description="SLH" evidence="3">
    <location>
        <begin position="1540"/>
        <end position="1599"/>
    </location>
</feature>
<sequence length="1599" mass="172216">MNMRALRKMSIFFMSFTLIFTFFPILKMPTSYAASLPTLANPTNNNVGVSAWIFFQGDSVTLTATGVRQTADGITIGDERYIPVGWESTEPDQSGTFVLGAGGYKSTYTPSTGGTFTVTATFQKQIWDGTEWDEVDGGNDTKTRYVMVVSASEALPTHRYAREIDEHNGYVYTAHRGTNEISRTSVEERTVETVVNGVADAAAVALSDNGDLYFTKDSDFNIYKLPASSFASLPVSASVAEVVYTDSSSPYHYNLEVNADGTIYYTSKINGKTNLNKLANGEATTVIEDFNRGISGLAFAPTGDLYILDGWTDVYKATPAQLAGGDQSQLEFIIDVEADTAGLAVLPDGRILYTDYERDQFIWYADSVIPIAQKANPENNQVIVKSSYIPLGSTVALTAAGDRQTADGTTIGDERYVPVEWESTEPDQSGTFVLGAGGYKSTYTPSTGGTFTLTATFHKQVWNGTAWTVAAGGSDTKTGDVTVVSASEALPTHRDAMEIDEHNGYVYTAHRGMGEITRTSVANLTVETVVDGADDVMNVAVSDEGDLYFTRDSDMNIYKLPEISLASLPVNFEEAEVVYTEPTIPDSNQYLKSLEVDTDGVIYYASKVNGITNLNKLVNGQVTTVIEDFDRGIIGLAFAPTGDLYILDGETDVYKATPAQLAGEDQSQLAPVADLDADPAGLAVLPDGRILYTDYMRDQFIWYADYIIPSIKKANPENNQVIVKSSYIPLGSTVALTAAGDRQTADGTTIGDERYIPVEWESTEPDQSGTFVLGAGGYKSTYTPSTGGTFTVTATFQKQVWDGTEWDEVEGGSNTKTRDVRVVSASEALPTNHYAREIDEHNGFVYTAHRWTNEISRTSVSDLTVETVVTGVENAAAVALSANGDLYFTKDSDYRIFKLPAGSFASQSVDASVAEVVYTDPSSPYHYNLEVDADGAIYYTSEINEKTNLNKLANGQVTTLIEDFEHGINGLAFAPTGDLYILNGWSDVYKATPAQLAGEDQSPLASITEIDADTAGLAILPDGSILYTDNDYGRDQFIWYAHYVIPVTQKANRENNQVIVKSSSITLGDTVAMTAAGDRQTAAGTIIGDERYIPVSWTSNESGKSGAFVLDAGGYKSTYTPSTSGNYTITATFQKQTWNGTAWIVAVGATDSKTANLLVSSSGTSTPSPGSDPGPAKPPETPNNSIEVLINGVAEKAGTATKSTRAGQTVTTITLDRQKLADKLIAGGLRTVVTIPVRNGSDIVVGELNGQMVKDMENKQAVLVIQTENANYTLPAQQINIDAISEQLGKSVTLADIKVQVEIATSSSSIVKIVEDAAKKGQFVVVAPPMDFSIRVVYGDKTVEVKKFNAPVERMIAIPDGVDHSKITTAVVVDPDGTVRHVPTKIIMVDGKYYARINSLTNSTYSLVWHPMEFRDMADHWAKAVVNDLGSRMVLSGVGKDTFNPDADITRAEFSSMLVKGLGLAPERGATEFSDVPQSAWYNGSVRTAYSYGLIKGFDDGSFRPSKKITREEAMAMIARAMEITGLQAKVGSNSPEKQLNAITDMESASEWAKASIAECLKAGVVTGKGNGLLEPKATVTRAEVAAMIGQLLQKSELI</sequence>
<protein>
    <recommendedName>
        <fullName evidence="3">SLH domain-containing protein</fullName>
    </recommendedName>
</protein>
<dbReference type="PANTHER" id="PTHR43308">
    <property type="entry name" value="OUTER MEMBRANE PROTEIN ALPHA-RELATED"/>
    <property type="match status" value="1"/>
</dbReference>
<reference evidence="4 5" key="1">
    <citation type="submission" date="2020-04" db="EMBL/GenBank/DDBJ databases">
        <title>Genome sequencing of novel species.</title>
        <authorList>
            <person name="Heo J."/>
            <person name="Kim S.-J."/>
            <person name="Kim J.-S."/>
            <person name="Hong S.-B."/>
            <person name="Kwon S.-W."/>
        </authorList>
    </citation>
    <scope>NUCLEOTIDE SEQUENCE [LARGE SCALE GENOMIC DNA]</scope>
    <source>
        <strain evidence="4 5">MFER-1</strain>
    </source>
</reference>
<dbReference type="RefSeq" id="WP_169280905.1">
    <property type="nucleotide sequence ID" value="NZ_CP051680.1"/>
</dbReference>
<dbReference type="InterPro" id="IPR051465">
    <property type="entry name" value="Cell_Envelope_Struct_Comp"/>
</dbReference>
<dbReference type="PANTHER" id="PTHR43308:SF5">
    <property type="entry name" value="S-LAYER PROTEIN _ PEPTIDOGLYCAN ENDO-BETA-N-ACETYLGLUCOSAMINIDASE"/>
    <property type="match status" value="1"/>
</dbReference>
<feature type="signal peptide" evidence="2">
    <location>
        <begin position="1"/>
        <end position="33"/>
    </location>
</feature>
<dbReference type="EMBL" id="CP051680">
    <property type="protein sequence ID" value="QJD84624.1"/>
    <property type="molecule type" value="Genomic_DNA"/>
</dbReference>
<name>A0A7Z2VKB8_9BACL</name>
<feature type="domain" description="SLH" evidence="3">
    <location>
        <begin position="1409"/>
        <end position="1468"/>
    </location>
</feature>
<dbReference type="PROSITE" id="PS51272">
    <property type="entry name" value="SLH"/>
    <property type="match status" value="3"/>
</dbReference>
<organism evidence="4 5">
    <name type="scientific">Cohnella herbarum</name>
    <dbReference type="NCBI Taxonomy" id="2728023"/>
    <lineage>
        <taxon>Bacteria</taxon>
        <taxon>Bacillati</taxon>
        <taxon>Bacillota</taxon>
        <taxon>Bacilli</taxon>
        <taxon>Bacillales</taxon>
        <taxon>Paenibacillaceae</taxon>
        <taxon>Cohnella</taxon>
    </lineage>
</organism>
<dbReference type="SUPFAM" id="SSF101898">
    <property type="entry name" value="NHL repeat"/>
    <property type="match status" value="1"/>
</dbReference>
<dbReference type="Pfam" id="PF00395">
    <property type="entry name" value="SLH"/>
    <property type="match status" value="3"/>
</dbReference>
<feature type="chain" id="PRO_5030830244" description="SLH domain-containing protein" evidence="2">
    <location>
        <begin position="34"/>
        <end position="1599"/>
    </location>
</feature>
<keyword evidence="5" id="KW-1185">Reference proteome</keyword>
<gene>
    <name evidence="4" type="ORF">HH215_16510</name>
</gene>
<evidence type="ECO:0000256" key="2">
    <source>
        <dbReference type="SAM" id="SignalP"/>
    </source>
</evidence>
<feature type="region of interest" description="Disordered" evidence="1">
    <location>
        <begin position="1158"/>
        <end position="1184"/>
    </location>
</feature>
<feature type="compositionally biased region" description="Low complexity" evidence="1">
    <location>
        <begin position="1160"/>
        <end position="1169"/>
    </location>
</feature>
<feature type="compositionally biased region" description="Pro residues" evidence="1">
    <location>
        <begin position="1170"/>
        <end position="1181"/>
    </location>
</feature>
<dbReference type="InterPro" id="IPR011042">
    <property type="entry name" value="6-blade_b-propeller_TolB-like"/>
</dbReference>
<dbReference type="Proteomes" id="UP000502248">
    <property type="component" value="Chromosome"/>
</dbReference>
<evidence type="ECO:0000313" key="4">
    <source>
        <dbReference type="EMBL" id="QJD84624.1"/>
    </source>
</evidence>
<evidence type="ECO:0000256" key="1">
    <source>
        <dbReference type="SAM" id="MobiDB-lite"/>
    </source>
</evidence>
<dbReference type="InterPro" id="IPR001119">
    <property type="entry name" value="SLH_dom"/>
</dbReference>
<dbReference type="KEGG" id="cheb:HH215_16510"/>
<dbReference type="SUPFAM" id="SSF63829">
    <property type="entry name" value="Calcium-dependent phosphotriesterase"/>
    <property type="match status" value="3"/>
</dbReference>
<proteinExistence type="predicted"/>
<evidence type="ECO:0000259" key="3">
    <source>
        <dbReference type="PROSITE" id="PS51272"/>
    </source>
</evidence>
<dbReference type="Gene3D" id="2.120.10.30">
    <property type="entry name" value="TolB, C-terminal domain"/>
    <property type="match status" value="3"/>
</dbReference>
<feature type="domain" description="SLH" evidence="3">
    <location>
        <begin position="1469"/>
        <end position="1532"/>
    </location>
</feature>
<evidence type="ECO:0000313" key="5">
    <source>
        <dbReference type="Proteomes" id="UP000502248"/>
    </source>
</evidence>
<accession>A0A7Z2VKB8</accession>